<feature type="region of interest" description="Disordered" evidence="1">
    <location>
        <begin position="148"/>
        <end position="177"/>
    </location>
</feature>
<evidence type="ECO:0000313" key="3">
    <source>
        <dbReference type="Proteomes" id="UP000000305"/>
    </source>
</evidence>
<dbReference type="HOGENOM" id="CLU_1108047_0_0_1"/>
<reference evidence="2 3" key="1">
    <citation type="journal article" date="2011" name="Science">
        <title>The ecoresponsive genome of Daphnia pulex.</title>
        <authorList>
            <person name="Colbourne J.K."/>
            <person name="Pfrender M.E."/>
            <person name="Gilbert D."/>
            <person name="Thomas W.K."/>
            <person name="Tucker A."/>
            <person name="Oakley T.H."/>
            <person name="Tokishita S."/>
            <person name="Aerts A."/>
            <person name="Arnold G.J."/>
            <person name="Basu M.K."/>
            <person name="Bauer D.J."/>
            <person name="Caceres C.E."/>
            <person name="Carmel L."/>
            <person name="Casola C."/>
            <person name="Choi J.H."/>
            <person name="Detter J.C."/>
            <person name="Dong Q."/>
            <person name="Dusheyko S."/>
            <person name="Eads B.D."/>
            <person name="Frohlich T."/>
            <person name="Geiler-Samerotte K.A."/>
            <person name="Gerlach D."/>
            <person name="Hatcher P."/>
            <person name="Jogdeo S."/>
            <person name="Krijgsveld J."/>
            <person name="Kriventseva E.V."/>
            <person name="Kultz D."/>
            <person name="Laforsch C."/>
            <person name="Lindquist E."/>
            <person name="Lopez J."/>
            <person name="Manak J.R."/>
            <person name="Muller J."/>
            <person name="Pangilinan J."/>
            <person name="Patwardhan R.P."/>
            <person name="Pitluck S."/>
            <person name="Pritham E.J."/>
            <person name="Rechtsteiner A."/>
            <person name="Rho M."/>
            <person name="Rogozin I.B."/>
            <person name="Sakarya O."/>
            <person name="Salamov A."/>
            <person name="Schaack S."/>
            <person name="Shapiro H."/>
            <person name="Shiga Y."/>
            <person name="Skalitzky C."/>
            <person name="Smith Z."/>
            <person name="Souvorov A."/>
            <person name="Sung W."/>
            <person name="Tang Z."/>
            <person name="Tsuchiya D."/>
            <person name="Tu H."/>
            <person name="Vos H."/>
            <person name="Wang M."/>
            <person name="Wolf Y.I."/>
            <person name="Yamagata H."/>
            <person name="Yamada T."/>
            <person name="Ye Y."/>
            <person name="Shaw J.R."/>
            <person name="Andrews J."/>
            <person name="Crease T.J."/>
            <person name="Tang H."/>
            <person name="Lucas S.M."/>
            <person name="Robertson H.M."/>
            <person name="Bork P."/>
            <person name="Koonin E.V."/>
            <person name="Zdobnov E.M."/>
            <person name="Grigoriev I.V."/>
            <person name="Lynch M."/>
            <person name="Boore J.L."/>
        </authorList>
    </citation>
    <scope>NUCLEOTIDE SEQUENCE [LARGE SCALE GENOMIC DNA]</scope>
</reference>
<dbReference type="Pfam" id="PF16300">
    <property type="entry name" value="WD40_4"/>
    <property type="match status" value="1"/>
</dbReference>
<dbReference type="KEGG" id="dpx:DAPPUDRAFT_109468"/>
<dbReference type="PANTHER" id="PTHR10856">
    <property type="entry name" value="CORONIN"/>
    <property type="match status" value="1"/>
</dbReference>
<dbReference type="AlphaFoldDB" id="E9H370"/>
<dbReference type="InterPro" id="IPR015505">
    <property type="entry name" value="Coronin"/>
</dbReference>
<dbReference type="Proteomes" id="UP000000305">
    <property type="component" value="Unassembled WGS sequence"/>
</dbReference>
<dbReference type="eggNOG" id="KOG0303">
    <property type="taxonomic scope" value="Eukaryota"/>
</dbReference>
<dbReference type="SMART" id="SM01167">
    <property type="entry name" value="DUF1900"/>
    <property type="match status" value="1"/>
</dbReference>
<evidence type="ECO:0000313" key="2">
    <source>
        <dbReference type="EMBL" id="EFX73824.1"/>
    </source>
</evidence>
<dbReference type="OrthoDB" id="1850764at2759"/>
<accession>E9H370</accession>
<evidence type="ECO:0000256" key="1">
    <source>
        <dbReference type="SAM" id="MobiDB-lite"/>
    </source>
</evidence>
<dbReference type="STRING" id="6669.E9H370"/>
<gene>
    <name evidence="2" type="ORF">DAPPUDRAFT_109468</name>
</gene>
<protein>
    <submittedName>
        <fullName evidence="2">Uncharacterized protein</fullName>
    </submittedName>
</protein>
<keyword evidence="3" id="KW-1185">Reference proteome</keyword>
<proteinExistence type="predicted"/>
<organism evidence="2 3">
    <name type="scientific">Daphnia pulex</name>
    <name type="common">Water flea</name>
    <dbReference type="NCBI Taxonomy" id="6669"/>
    <lineage>
        <taxon>Eukaryota</taxon>
        <taxon>Metazoa</taxon>
        <taxon>Ecdysozoa</taxon>
        <taxon>Arthropoda</taxon>
        <taxon>Crustacea</taxon>
        <taxon>Branchiopoda</taxon>
        <taxon>Diplostraca</taxon>
        <taxon>Cladocera</taxon>
        <taxon>Anomopoda</taxon>
        <taxon>Daphniidae</taxon>
        <taxon>Daphnia</taxon>
    </lineage>
</organism>
<dbReference type="PANTHER" id="PTHR10856:SF0">
    <property type="entry name" value="CORONIN"/>
    <property type="match status" value="1"/>
</dbReference>
<dbReference type="InParanoid" id="E9H370"/>
<dbReference type="EMBL" id="GL732588">
    <property type="protein sequence ID" value="EFX73824.1"/>
    <property type="molecule type" value="Genomic_DNA"/>
</dbReference>
<sequence length="251" mass="27913">MSLEIDKDKRIDSFDIHDFKQASITPDTHRTIGMIPKRGVDVNKNEITLFYRITNSNKCEVISAIVPRTSKGFLEDLYPNTLGLVPALSAEALFTGEDGMPILVSTRPDSQLSTNKQDLKPPFFSMPWSSLQQPVVVKFHAASGSVQLGNSSGNNAPSSLNVHQSRNSNKPPFLSSPSLRRRVAVDVEFHTVSGSVQLGNSSANNSPSSLNVHQSRNSNKLPYFFLHERNGTKTMLKKYKIVKLLYLQLER</sequence>
<name>E9H370_DAPPU</name>